<comment type="caution">
    <text evidence="2">The sequence shown here is derived from an EMBL/GenBank/DDBJ whole genome shotgun (WGS) entry which is preliminary data.</text>
</comment>
<feature type="transmembrane region" description="Helical" evidence="1">
    <location>
        <begin position="77"/>
        <end position="97"/>
    </location>
</feature>
<keyword evidence="1" id="KW-0472">Membrane</keyword>
<dbReference type="EMBL" id="JAYXHS010000001">
    <property type="protein sequence ID" value="MEC5384844.1"/>
    <property type="molecule type" value="Genomic_DNA"/>
</dbReference>
<dbReference type="RefSeq" id="WP_327597810.1">
    <property type="nucleotide sequence ID" value="NZ_JAYXHS010000001.1"/>
</dbReference>
<evidence type="ECO:0000313" key="3">
    <source>
        <dbReference type="Proteomes" id="UP001331561"/>
    </source>
</evidence>
<organism evidence="2 3">
    <name type="scientific">Uliginosibacterium silvisoli</name>
    <dbReference type="NCBI Taxonomy" id="3114758"/>
    <lineage>
        <taxon>Bacteria</taxon>
        <taxon>Pseudomonadati</taxon>
        <taxon>Pseudomonadota</taxon>
        <taxon>Betaproteobacteria</taxon>
        <taxon>Rhodocyclales</taxon>
        <taxon>Zoogloeaceae</taxon>
        <taxon>Uliginosibacterium</taxon>
    </lineage>
</organism>
<sequence length="327" mass="35369">MSKAMPLAAREQIRHVEVLVGVGQNGPLIGDKEAVWQPAAPALGLVVVAAPRVGQRPRTENGYGDTVSTRVGSRGDVIVMLGVLVLVGAVMLVQVAGEMGYDNYRYFMADRALAPIRRNLADYDVGERLRQSFDDAVRGTVPEAPGKVGLVAPATPEHFESRYAMAGGDAVLLVALNYAWSMDLNTLTVAAEANLYPKTPALWQLQYDTYRRGTRTDKLPGALLTDVRHSLYRQVISYGISLPTRQDDRDLAAAAWAADDGARLRGALDEGVNVISRLVSADLASAQQNDWSPSARSMALDVGGKRFNVSRDLQGVTTVTRLPVMRP</sequence>
<evidence type="ECO:0000256" key="1">
    <source>
        <dbReference type="SAM" id="Phobius"/>
    </source>
</evidence>
<dbReference type="Proteomes" id="UP001331561">
    <property type="component" value="Unassembled WGS sequence"/>
</dbReference>
<protein>
    <recommendedName>
        <fullName evidence="4">DUF4012 domain-containing protein</fullName>
    </recommendedName>
</protein>
<proteinExistence type="predicted"/>
<keyword evidence="3" id="KW-1185">Reference proteome</keyword>
<accession>A0ABU6JZL3</accession>
<keyword evidence="1" id="KW-0812">Transmembrane</keyword>
<name>A0ABU6JZL3_9RHOO</name>
<gene>
    <name evidence="2" type="ORF">VVD49_03875</name>
</gene>
<keyword evidence="1" id="KW-1133">Transmembrane helix</keyword>
<evidence type="ECO:0000313" key="2">
    <source>
        <dbReference type="EMBL" id="MEC5384844.1"/>
    </source>
</evidence>
<reference evidence="2 3" key="1">
    <citation type="submission" date="2024-01" db="EMBL/GenBank/DDBJ databases">
        <title>Uliginosibacterium soil sp. nov.</title>
        <authorList>
            <person name="Lv Y."/>
        </authorList>
    </citation>
    <scope>NUCLEOTIDE SEQUENCE [LARGE SCALE GENOMIC DNA]</scope>
    <source>
        <strain evidence="2 3">H3</strain>
    </source>
</reference>
<evidence type="ECO:0008006" key="4">
    <source>
        <dbReference type="Google" id="ProtNLM"/>
    </source>
</evidence>